<evidence type="ECO:0000313" key="2">
    <source>
        <dbReference type="EMBL" id="MFC3984619.1"/>
    </source>
</evidence>
<feature type="transmembrane region" description="Helical" evidence="1">
    <location>
        <begin position="14"/>
        <end position="33"/>
    </location>
</feature>
<dbReference type="Pfam" id="PF10067">
    <property type="entry name" value="DUF2306"/>
    <property type="match status" value="1"/>
</dbReference>
<feature type="transmembrane region" description="Helical" evidence="1">
    <location>
        <begin position="53"/>
        <end position="75"/>
    </location>
</feature>
<name>A0ABV8FAK7_9ACTN</name>
<organism evidence="2 3">
    <name type="scientific">Streptosporangium jomthongense</name>
    <dbReference type="NCBI Taxonomy" id="1193683"/>
    <lineage>
        <taxon>Bacteria</taxon>
        <taxon>Bacillati</taxon>
        <taxon>Actinomycetota</taxon>
        <taxon>Actinomycetes</taxon>
        <taxon>Streptosporangiales</taxon>
        <taxon>Streptosporangiaceae</taxon>
        <taxon>Streptosporangium</taxon>
    </lineage>
</organism>
<feature type="transmembrane region" description="Helical" evidence="1">
    <location>
        <begin position="95"/>
        <end position="112"/>
    </location>
</feature>
<protein>
    <submittedName>
        <fullName evidence="2">DUF2306 domain-containing protein</fullName>
    </submittedName>
</protein>
<gene>
    <name evidence="2" type="ORF">ACFOYY_31090</name>
</gene>
<keyword evidence="1" id="KW-0812">Transmembrane</keyword>
<keyword evidence="1" id="KW-1133">Transmembrane helix</keyword>
<dbReference type="InterPro" id="IPR018750">
    <property type="entry name" value="DUF2306_membrane"/>
</dbReference>
<reference evidence="3" key="1">
    <citation type="journal article" date="2019" name="Int. J. Syst. Evol. Microbiol.">
        <title>The Global Catalogue of Microorganisms (GCM) 10K type strain sequencing project: providing services to taxonomists for standard genome sequencing and annotation.</title>
        <authorList>
            <consortium name="The Broad Institute Genomics Platform"/>
            <consortium name="The Broad Institute Genome Sequencing Center for Infectious Disease"/>
            <person name="Wu L."/>
            <person name="Ma J."/>
        </authorList>
    </citation>
    <scope>NUCLEOTIDE SEQUENCE [LARGE SCALE GENOMIC DNA]</scope>
    <source>
        <strain evidence="3">TBRC 7912</strain>
    </source>
</reference>
<evidence type="ECO:0000256" key="1">
    <source>
        <dbReference type="SAM" id="Phobius"/>
    </source>
</evidence>
<sequence>MTASPAPRTSRRRWWALWGLMAVSAIGITAYAVPPYLSGNPADSSVPIDPNVALHYLSLAVHAVPGGLALIIGPLQFMTWPRVRRPGLHRVMGRVYMISVLIASGAAAFAATFSLSGFSIQVAFYLLVVAWLYTLAEAYRSIRRGDVQLHRIWMIRNYALTFAAVSLRVYLAVGLQLKQSFVSLPFDEIYDASGWASILVNVVVAEYFIIQRTLASPARRAASAGLPDRDPLRR</sequence>
<proteinExistence type="predicted"/>
<accession>A0ABV8FAK7</accession>
<dbReference type="EMBL" id="JBHSBC010000036">
    <property type="protein sequence ID" value="MFC3984619.1"/>
    <property type="molecule type" value="Genomic_DNA"/>
</dbReference>
<evidence type="ECO:0000313" key="3">
    <source>
        <dbReference type="Proteomes" id="UP001595698"/>
    </source>
</evidence>
<comment type="caution">
    <text evidence="2">The sequence shown here is derived from an EMBL/GenBank/DDBJ whole genome shotgun (WGS) entry which is preliminary data.</text>
</comment>
<feature type="transmembrane region" description="Helical" evidence="1">
    <location>
        <begin position="118"/>
        <end position="136"/>
    </location>
</feature>
<feature type="transmembrane region" description="Helical" evidence="1">
    <location>
        <begin position="189"/>
        <end position="210"/>
    </location>
</feature>
<keyword evidence="3" id="KW-1185">Reference proteome</keyword>
<dbReference type="Proteomes" id="UP001595698">
    <property type="component" value="Unassembled WGS sequence"/>
</dbReference>
<keyword evidence="1" id="KW-0472">Membrane</keyword>
<dbReference type="RefSeq" id="WP_362914694.1">
    <property type="nucleotide sequence ID" value="NZ_JBHSBC010000036.1"/>
</dbReference>
<feature type="transmembrane region" description="Helical" evidence="1">
    <location>
        <begin position="157"/>
        <end position="177"/>
    </location>
</feature>